<comment type="caution">
    <text evidence="3">The sequence shown here is derived from an EMBL/GenBank/DDBJ whole genome shotgun (WGS) entry which is preliminary data.</text>
</comment>
<sequence length="343" mass="39073">MEGKAELAKSTGLSLGKFAPFHRGHQYVVETALEEMDEVIVIIYDCPETTDVPLSVRASWIRALYPAVHVIEAWDGPTETGYTPEIKQMHEVYILNLLGGRRISHFYSSELYGDHMSVALGAVNRQVDPERDVFPISGTMIRSSPYEQRRFLNPIVYRDLVRSVVLLGAPSTGKTTLCEHLAKLHDTVWMPEYGREYWELNQIDRRLTQEQLVEIAEGHLVREDSLILDAQHTIFVDTNAITTLMFSRYYHGTALPRLEALADAAAVRHDLVFVCETDIPYDDTWDRSGEVARSRFQKQIIAELEIRKIPYFMLSGSLAERVKQVNAVLAKHHKYLSIGELLS</sequence>
<proteinExistence type="predicted"/>
<dbReference type="InterPro" id="IPR004821">
    <property type="entry name" value="Cyt_trans-like"/>
</dbReference>
<dbReference type="SUPFAM" id="SSF52540">
    <property type="entry name" value="P-loop containing nucleoside triphosphate hydrolases"/>
    <property type="match status" value="1"/>
</dbReference>
<feature type="domain" description="Cytidyltransferase-like" evidence="1">
    <location>
        <begin position="16"/>
        <end position="143"/>
    </location>
</feature>
<accession>A0ABS4IX02</accession>
<feature type="domain" description="NadR/Ttd14 AAA" evidence="2">
    <location>
        <begin position="164"/>
        <end position="321"/>
    </location>
</feature>
<dbReference type="Gene3D" id="3.40.50.620">
    <property type="entry name" value="HUPs"/>
    <property type="match status" value="1"/>
</dbReference>
<dbReference type="GO" id="GO:0016779">
    <property type="term" value="F:nucleotidyltransferase activity"/>
    <property type="evidence" value="ECO:0007669"/>
    <property type="project" value="UniProtKB-KW"/>
</dbReference>
<evidence type="ECO:0000259" key="2">
    <source>
        <dbReference type="Pfam" id="PF13521"/>
    </source>
</evidence>
<evidence type="ECO:0000313" key="3">
    <source>
        <dbReference type="EMBL" id="MBP1992120.1"/>
    </source>
</evidence>
<dbReference type="NCBIfam" id="TIGR00125">
    <property type="entry name" value="cyt_tran_rel"/>
    <property type="match status" value="1"/>
</dbReference>
<dbReference type="EMBL" id="JAGGLB010000012">
    <property type="protein sequence ID" value="MBP1992120.1"/>
    <property type="molecule type" value="Genomic_DNA"/>
</dbReference>
<keyword evidence="4" id="KW-1185">Reference proteome</keyword>
<dbReference type="InterPro" id="IPR027417">
    <property type="entry name" value="P-loop_NTPase"/>
</dbReference>
<dbReference type="RefSeq" id="WP_209972833.1">
    <property type="nucleotide sequence ID" value="NZ_JAGGLB010000012.1"/>
</dbReference>
<protein>
    <submittedName>
        <fullName evidence="3">NadR type nicotinamide-nucleotide adenylyltransferase</fullName>
    </submittedName>
</protein>
<dbReference type="InterPro" id="IPR052735">
    <property type="entry name" value="NAD_biosynth-regulator"/>
</dbReference>
<evidence type="ECO:0000313" key="4">
    <source>
        <dbReference type="Proteomes" id="UP001519287"/>
    </source>
</evidence>
<dbReference type="Pfam" id="PF01467">
    <property type="entry name" value="CTP_transf_like"/>
    <property type="match status" value="1"/>
</dbReference>
<dbReference type="InterPro" id="IPR038727">
    <property type="entry name" value="NadR/Ttd14_AAA_dom"/>
</dbReference>
<dbReference type="SUPFAM" id="SSF52374">
    <property type="entry name" value="Nucleotidylyl transferase"/>
    <property type="match status" value="1"/>
</dbReference>
<dbReference type="Pfam" id="PF13521">
    <property type="entry name" value="AAA_28"/>
    <property type="match status" value="1"/>
</dbReference>
<gene>
    <name evidence="3" type="ORF">J2Z66_003728</name>
</gene>
<dbReference type="PANTHER" id="PTHR37512:SF1">
    <property type="entry name" value="NADR_TTD14 AAA DOMAIN-CONTAINING PROTEIN"/>
    <property type="match status" value="1"/>
</dbReference>
<evidence type="ECO:0000259" key="1">
    <source>
        <dbReference type="Pfam" id="PF01467"/>
    </source>
</evidence>
<name>A0ABS4IX02_9BACL</name>
<keyword evidence="3" id="KW-0548">Nucleotidyltransferase</keyword>
<reference evidence="3 4" key="1">
    <citation type="submission" date="2021-03" db="EMBL/GenBank/DDBJ databases">
        <title>Genomic Encyclopedia of Type Strains, Phase IV (KMG-IV): sequencing the most valuable type-strain genomes for metagenomic binning, comparative biology and taxonomic classification.</title>
        <authorList>
            <person name="Goeker M."/>
        </authorList>
    </citation>
    <scope>NUCLEOTIDE SEQUENCE [LARGE SCALE GENOMIC DNA]</scope>
    <source>
        <strain evidence="3 4">DSM 26048</strain>
    </source>
</reference>
<dbReference type="InterPro" id="IPR014729">
    <property type="entry name" value="Rossmann-like_a/b/a_fold"/>
</dbReference>
<dbReference type="PANTHER" id="PTHR37512">
    <property type="entry name" value="TRIFUNCTIONAL NAD BIOSYNTHESIS/REGULATOR PROTEIN NADR"/>
    <property type="match status" value="1"/>
</dbReference>
<dbReference type="Gene3D" id="3.40.50.300">
    <property type="entry name" value="P-loop containing nucleotide triphosphate hydrolases"/>
    <property type="match status" value="1"/>
</dbReference>
<dbReference type="Proteomes" id="UP001519287">
    <property type="component" value="Unassembled WGS sequence"/>
</dbReference>
<keyword evidence="3" id="KW-0808">Transferase</keyword>
<organism evidence="3 4">
    <name type="scientific">Paenibacillus eucommiae</name>
    <dbReference type="NCBI Taxonomy" id="1355755"/>
    <lineage>
        <taxon>Bacteria</taxon>
        <taxon>Bacillati</taxon>
        <taxon>Bacillota</taxon>
        <taxon>Bacilli</taxon>
        <taxon>Bacillales</taxon>
        <taxon>Paenibacillaceae</taxon>
        <taxon>Paenibacillus</taxon>
    </lineage>
</organism>